<evidence type="ECO:0000313" key="5">
    <source>
        <dbReference type="Proteomes" id="UP000471648"/>
    </source>
</evidence>
<evidence type="ECO:0000313" key="6">
    <source>
        <dbReference type="Proteomes" id="UP000509345"/>
    </source>
</evidence>
<dbReference type="EMBL" id="JAAGME010001264">
    <property type="protein sequence ID" value="NEB71265.1"/>
    <property type="molecule type" value="Genomic_DNA"/>
</dbReference>
<organism evidence="3 5">
    <name type="scientific">Streptomyces microflavus</name>
    <name type="common">Streptomyces lipmanii</name>
    <dbReference type="NCBI Taxonomy" id="1919"/>
    <lineage>
        <taxon>Bacteria</taxon>
        <taxon>Bacillati</taxon>
        <taxon>Actinomycetota</taxon>
        <taxon>Actinomycetes</taxon>
        <taxon>Kitasatosporales</taxon>
        <taxon>Streptomycetaceae</taxon>
        <taxon>Streptomyces</taxon>
    </lineage>
</organism>
<reference evidence="3 5" key="1">
    <citation type="submission" date="2020-01" db="EMBL/GenBank/DDBJ databases">
        <title>Insect and environment-associated Actinomycetes.</title>
        <authorList>
            <person name="Currrie C."/>
            <person name="Chevrette M."/>
            <person name="Carlson C."/>
            <person name="Stubbendieck R."/>
            <person name="Wendt-Pienkowski E."/>
        </authorList>
    </citation>
    <scope>NUCLEOTIDE SEQUENCE [LARGE SCALE GENOMIC DNA]</scope>
    <source>
        <strain evidence="3 5">SID14438</strain>
    </source>
</reference>
<keyword evidence="1" id="KW-1133">Transmembrane helix</keyword>
<dbReference type="EMBL" id="JBEJUE010000005">
    <property type="protein sequence ID" value="MER0424272.1"/>
    <property type="molecule type" value="Genomic_DNA"/>
</dbReference>
<evidence type="ECO:0000313" key="2">
    <source>
        <dbReference type="EMBL" id="MER0424272.1"/>
    </source>
</evidence>
<reference evidence="4 6" key="2">
    <citation type="submission" date="2020-06" db="EMBL/GenBank/DDBJ databases">
        <title>Genome mining for natural products.</title>
        <authorList>
            <person name="Zhang B."/>
            <person name="Shi J."/>
            <person name="Ge H."/>
        </authorList>
    </citation>
    <scope>NUCLEOTIDE SEQUENCE [LARGE SCALE GENOMIC DNA]</scope>
    <source>
        <strain evidence="4 6">NA06532</strain>
    </source>
</reference>
<dbReference type="GeneID" id="87630342"/>
<feature type="transmembrane region" description="Helical" evidence="1">
    <location>
        <begin position="12"/>
        <end position="34"/>
    </location>
</feature>
<dbReference type="EMBL" id="CP054926">
    <property type="protein sequence ID" value="QKW41771.1"/>
    <property type="molecule type" value="Genomic_DNA"/>
</dbReference>
<protein>
    <submittedName>
        <fullName evidence="3">Uncharacterized protein</fullName>
    </submittedName>
</protein>
<sequence length="227" mass="25115">MNTSQRVVRRNRVLSGLLTWLVHLSLLLLAYSVWRENAPDTLTDSWPWKLQLLDVQSATTAAVGSLGASLARAQYARAVRPALGYFGQVKEGMAPDDRLAWVCSVLNAAQDVAVVEQLGYRVVLTGNEGAADDEAGWVRRDEAQRVIEERGPVDRADFALHFIGVGRPLPAQGMMLIGWFTEAAMAQVRDVHVRLRVTDRVGDTHERIIDVLKGADRSPRRADPPLL</sequence>
<gene>
    <name evidence="2" type="ORF">ABR748_08600</name>
    <name evidence="3" type="ORF">G3I39_29990</name>
    <name evidence="4" type="ORF">HUT09_03935</name>
</gene>
<evidence type="ECO:0000313" key="3">
    <source>
        <dbReference type="EMBL" id="NEB71265.1"/>
    </source>
</evidence>
<evidence type="ECO:0000256" key="1">
    <source>
        <dbReference type="SAM" id="Phobius"/>
    </source>
</evidence>
<dbReference type="Proteomes" id="UP000471648">
    <property type="component" value="Unassembled WGS sequence"/>
</dbReference>
<name>A0A6N9VI24_STRMI</name>
<keyword evidence="1" id="KW-0812">Transmembrane</keyword>
<keyword evidence="1" id="KW-0472">Membrane</keyword>
<keyword evidence="7" id="KW-1185">Reference proteome</keyword>
<evidence type="ECO:0000313" key="7">
    <source>
        <dbReference type="Proteomes" id="UP001456562"/>
    </source>
</evidence>
<reference evidence="2 7" key="3">
    <citation type="submission" date="2024-01" db="EMBL/GenBank/DDBJ databases">
        <title>Metagenomic exploration of the rhizosphere soil microbial community and their significance in facilitating the development of wild simulated ginseng.</title>
        <authorList>
            <person name="Huang J."/>
        </authorList>
    </citation>
    <scope>NUCLEOTIDE SEQUENCE [LARGE SCALE GENOMIC DNA]</scope>
    <source>
        <strain evidence="2 7">WY141</strain>
    </source>
</reference>
<dbReference type="Proteomes" id="UP000509345">
    <property type="component" value="Chromosome"/>
</dbReference>
<evidence type="ECO:0000313" key="4">
    <source>
        <dbReference type="EMBL" id="QKW41771.1"/>
    </source>
</evidence>
<dbReference type="Proteomes" id="UP001456562">
    <property type="component" value="Unassembled WGS sequence"/>
</dbReference>
<proteinExistence type="predicted"/>
<accession>A0A6N9VI24</accession>
<dbReference type="RefSeq" id="WP_031121758.1">
    <property type="nucleotide sequence ID" value="NZ_CP054926.1"/>
</dbReference>
<dbReference type="AlphaFoldDB" id="A0A6N9VI24"/>